<organism evidence="1">
    <name type="scientific">mine drainage metagenome</name>
    <dbReference type="NCBI Taxonomy" id="410659"/>
    <lineage>
        <taxon>unclassified sequences</taxon>
        <taxon>metagenomes</taxon>
        <taxon>ecological metagenomes</taxon>
    </lineage>
</organism>
<name>A0A1J5TUJ7_9ZZZZ</name>
<dbReference type="EMBL" id="MLJW01000001">
    <property type="protein sequence ID" value="OIR19920.1"/>
    <property type="molecule type" value="Genomic_DNA"/>
</dbReference>
<comment type="caution">
    <text evidence="1">The sequence shown here is derived from an EMBL/GenBank/DDBJ whole genome shotgun (WGS) entry which is preliminary data.</text>
</comment>
<proteinExistence type="predicted"/>
<dbReference type="AlphaFoldDB" id="A0A1J5TUJ7"/>
<protein>
    <submittedName>
        <fullName evidence="1">Uncharacterized protein</fullName>
    </submittedName>
</protein>
<accession>A0A1J5TUJ7</accession>
<gene>
    <name evidence="1" type="ORF">GALL_08050</name>
</gene>
<sequence length="49" mass="4963">MTGMDAISVQAHMRGAHVKAAKTAGRNQNKVRAAVGVAALGTSEVAEEA</sequence>
<evidence type="ECO:0000313" key="1">
    <source>
        <dbReference type="EMBL" id="OIR19920.1"/>
    </source>
</evidence>
<reference evidence="1" key="1">
    <citation type="submission" date="2016-10" db="EMBL/GenBank/DDBJ databases">
        <title>Sequence of Gallionella enrichment culture.</title>
        <authorList>
            <person name="Poehlein A."/>
            <person name="Muehling M."/>
            <person name="Daniel R."/>
        </authorList>
    </citation>
    <scope>NUCLEOTIDE SEQUENCE</scope>
</reference>